<evidence type="ECO:0000313" key="3">
    <source>
        <dbReference type="Proteomes" id="UP000712281"/>
    </source>
</evidence>
<gene>
    <name evidence="2" type="ORF">F2Q68_00009596</name>
</gene>
<feature type="region of interest" description="Disordered" evidence="1">
    <location>
        <begin position="345"/>
        <end position="374"/>
    </location>
</feature>
<evidence type="ECO:0000256" key="1">
    <source>
        <dbReference type="SAM" id="MobiDB-lite"/>
    </source>
</evidence>
<protein>
    <submittedName>
        <fullName evidence="2">Uncharacterized protein</fullName>
    </submittedName>
</protein>
<feature type="region of interest" description="Disordered" evidence="1">
    <location>
        <begin position="387"/>
        <end position="443"/>
    </location>
</feature>
<feature type="compositionally biased region" description="Low complexity" evidence="1">
    <location>
        <begin position="227"/>
        <end position="240"/>
    </location>
</feature>
<dbReference type="EMBL" id="QGKW02000717">
    <property type="protein sequence ID" value="KAF2600828.1"/>
    <property type="molecule type" value="Genomic_DNA"/>
</dbReference>
<accession>A0A8S9L678</accession>
<proteinExistence type="predicted"/>
<feature type="compositionally biased region" description="Basic and acidic residues" evidence="1">
    <location>
        <begin position="345"/>
        <end position="363"/>
    </location>
</feature>
<evidence type="ECO:0000313" key="2">
    <source>
        <dbReference type="EMBL" id="KAF2600828.1"/>
    </source>
</evidence>
<feature type="compositionally biased region" description="Basic and acidic residues" evidence="1">
    <location>
        <begin position="246"/>
        <end position="259"/>
    </location>
</feature>
<feature type="region of interest" description="Disordered" evidence="1">
    <location>
        <begin position="218"/>
        <end position="259"/>
    </location>
</feature>
<comment type="caution">
    <text evidence="2">The sequence shown here is derived from an EMBL/GenBank/DDBJ whole genome shotgun (WGS) entry which is preliminary data.</text>
</comment>
<dbReference type="Proteomes" id="UP000712281">
    <property type="component" value="Unassembled WGS sequence"/>
</dbReference>
<feature type="compositionally biased region" description="Polar residues" evidence="1">
    <location>
        <begin position="400"/>
        <end position="409"/>
    </location>
</feature>
<sequence>MASSGVVIAHSAFDGLRLRRYAPFIVGRLIRFWDAKNIKKQGNLYLNSTPATKFYFDPELDAIAEFTTSLEAPLGEAFPCIDTKEGVKKKEVVSIRELNKFISNSDEHRKLILFAKVGLLKSCNKMGGLSSPALAAAGSLTNLGLLYVATVVLIRTSLALSNTCDTFQFTLSHRTFTVSAFLDNIGPEVSGEGNEPNLPACVRSVAVNAHNCKINETPSVDVKSEETSTSASASKTSTAEQDIESDGSKDSGKKKTTEKIDGSFGSIVKESEEDIIAAHDEKGKEVVLKQSLEKQIGESATGKEVVLKLLADLERVDIRKQNLNMRKENNLQLMEVDPIEDVELREPDMTHEEHEKRSGKQMESEIEDDREDVVHQEDEIYIMVAKTEESLAVGKPTDSRAASSQTASQKGRDKAGRKQTLPNKSFIQAVKSSSNKKVSSKRK</sequence>
<reference evidence="2" key="1">
    <citation type="submission" date="2019-12" db="EMBL/GenBank/DDBJ databases">
        <title>Genome sequencing and annotation of Brassica cretica.</title>
        <authorList>
            <person name="Studholme D.J."/>
            <person name="Sarris P.F."/>
        </authorList>
    </citation>
    <scope>NUCLEOTIDE SEQUENCE</scope>
    <source>
        <strain evidence="2">PFS-001/15</strain>
        <tissue evidence="2">Leaf</tissue>
    </source>
</reference>
<organism evidence="2 3">
    <name type="scientific">Brassica cretica</name>
    <name type="common">Mustard</name>
    <dbReference type="NCBI Taxonomy" id="69181"/>
    <lineage>
        <taxon>Eukaryota</taxon>
        <taxon>Viridiplantae</taxon>
        <taxon>Streptophyta</taxon>
        <taxon>Embryophyta</taxon>
        <taxon>Tracheophyta</taxon>
        <taxon>Spermatophyta</taxon>
        <taxon>Magnoliopsida</taxon>
        <taxon>eudicotyledons</taxon>
        <taxon>Gunneridae</taxon>
        <taxon>Pentapetalae</taxon>
        <taxon>rosids</taxon>
        <taxon>malvids</taxon>
        <taxon>Brassicales</taxon>
        <taxon>Brassicaceae</taxon>
        <taxon>Brassiceae</taxon>
        <taxon>Brassica</taxon>
    </lineage>
</organism>
<name>A0A8S9L678_BRACR</name>
<dbReference type="AlphaFoldDB" id="A0A8S9L678"/>